<evidence type="ECO:0000313" key="2">
    <source>
        <dbReference type="EMBL" id="KAF2795700.1"/>
    </source>
</evidence>
<name>A0A6A6XGJ9_9PLEO</name>
<feature type="region of interest" description="Disordered" evidence="1">
    <location>
        <begin position="1"/>
        <end position="78"/>
    </location>
</feature>
<feature type="compositionally biased region" description="Polar residues" evidence="1">
    <location>
        <begin position="14"/>
        <end position="34"/>
    </location>
</feature>
<evidence type="ECO:0000313" key="3">
    <source>
        <dbReference type="Proteomes" id="UP000799757"/>
    </source>
</evidence>
<accession>A0A6A6XGJ9</accession>
<organism evidence="2 3">
    <name type="scientific">Melanomma pulvis-pyrius CBS 109.77</name>
    <dbReference type="NCBI Taxonomy" id="1314802"/>
    <lineage>
        <taxon>Eukaryota</taxon>
        <taxon>Fungi</taxon>
        <taxon>Dikarya</taxon>
        <taxon>Ascomycota</taxon>
        <taxon>Pezizomycotina</taxon>
        <taxon>Dothideomycetes</taxon>
        <taxon>Pleosporomycetidae</taxon>
        <taxon>Pleosporales</taxon>
        <taxon>Melanommataceae</taxon>
        <taxon>Melanomma</taxon>
    </lineage>
</organism>
<dbReference type="AlphaFoldDB" id="A0A6A6XGJ9"/>
<dbReference type="OrthoDB" id="5598843at2759"/>
<keyword evidence="3" id="KW-1185">Reference proteome</keyword>
<reference evidence="2" key="1">
    <citation type="journal article" date="2020" name="Stud. Mycol.">
        <title>101 Dothideomycetes genomes: a test case for predicting lifestyles and emergence of pathogens.</title>
        <authorList>
            <person name="Haridas S."/>
            <person name="Albert R."/>
            <person name="Binder M."/>
            <person name="Bloem J."/>
            <person name="Labutti K."/>
            <person name="Salamov A."/>
            <person name="Andreopoulos B."/>
            <person name="Baker S."/>
            <person name="Barry K."/>
            <person name="Bills G."/>
            <person name="Bluhm B."/>
            <person name="Cannon C."/>
            <person name="Castanera R."/>
            <person name="Culley D."/>
            <person name="Daum C."/>
            <person name="Ezra D."/>
            <person name="Gonzalez J."/>
            <person name="Henrissat B."/>
            <person name="Kuo A."/>
            <person name="Liang C."/>
            <person name="Lipzen A."/>
            <person name="Lutzoni F."/>
            <person name="Magnuson J."/>
            <person name="Mondo S."/>
            <person name="Nolan M."/>
            <person name="Ohm R."/>
            <person name="Pangilinan J."/>
            <person name="Park H.-J."/>
            <person name="Ramirez L."/>
            <person name="Alfaro M."/>
            <person name="Sun H."/>
            <person name="Tritt A."/>
            <person name="Yoshinaga Y."/>
            <person name="Zwiers L.-H."/>
            <person name="Turgeon B."/>
            <person name="Goodwin S."/>
            <person name="Spatafora J."/>
            <person name="Crous P."/>
            <person name="Grigoriev I."/>
        </authorList>
    </citation>
    <scope>NUCLEOTIDE SEQUENCE</scope>
    <source>
        <strain evidence="2">CBS 109.77</strain>
    </source>
</reference>
<proteinExistence type="predicted"/>
<dbReference type="EMBL" id="MU001851">
    <property type="protein sequence ID" value="KAF2795700.1"/>
    <property type="molecule type" value="Genomic_DNA"/>
</dbReference>
<evidence type="ECO:0000256" key="1">
    <source>
        <dbReference type="SAM" id="MobiDB-lite"/>
    </source>
</evidence>
<gene>
    <name evidence="2" type="ORF">K505DRAFT_323888</name>
</gene>
<protein>
    <submittedName>
        <fullName evidence="2">Uncharacterized protein</fullName>
    </submittedName>
</protein>
<feature type="compositionally biased region" description="Gly residues" evidence="1">
    <location>
        <begin position="51"/>
        <end position="65"/>
    </location>
</feature>
<dbReference type="Proteomes" id="UP000799757">
    <property type="component" value="Unassembled WGS sequence"/>
</dbReference>
<sequence>MSGAGENNRWRRSGQANRQSQQNQDRIPGTNTPTKDGGRQQAAAALSGNAWGTGKGKAAVGGSGGASQSPLQADSHVPVKDFNAAEVKEFLKKRYLESIGDQSSVFHKVQGDSVAKRSSGAWGSRGNMSHLMPSGQEFFTQLKKQLATLEQGKTS</sequence>